<protein>
    <submittedName>
        <fullName evidence="8">MFS transporter</fullName>
    </submittedName>
</protein>
<gene>
    <name evidence="8" type="ORF">JIV24_21015</name>
</gene>
<keyword evidence="4 6" id="KW-1133">Transmembrane helix</keyword>
<feature type="transmembrane region" description="Helical" evidence="6">
    <location>
        <begin position="12"/>
        <end position="35"/>
    </location>
</feature>
<proteinExistence type="predicted"/>
<keyword evidence="5 6" id="KW-0472">Membrane</keyword>
<dbReference type="InterPro" id="IPR011701">
    <property type="entry name" value="MFS"/>
</dbReference>
<evidence type="ECO:0000256" key="5">
    <source>
        <dbReference type="ARBA" id="ARBA00023136"/>
    </source>
</evidence>
<feature type="transmembrane region" description="Helical" evidence="6">
    <location>
        <begin position="174"/>
        <end position="194"/>
    </location>
</feature>
<evidence type="ECO:0000313" key="9">
    <source>
        <dbReference type="Proteomes" id="UP000605676"/>
    </source>
</evidence>
<evidence type="ECO:0000256" key="2">
    <source>
        <dbReference type="ARBA" id="ARBA00022448"/>
    </source>
</evidence>
<feature type="transmembrane region" description="Helical" evidence="6">
    <location>
        <begin position="328"/>
        <end position="351"/>
    </location>
</feature>
<dbReference type="RefSeq" id="WP_200467055.1">
    <property type="nucleotide sequence ID" value="NZ_JAENRR010000096.1"/>
</dbReference>
<sequence length="423" mass="47250">MTIINKDKRHPALWIPTVYFAMGLPFALVSMASVLMYEDLGISDARITFWTALITLPWTFKPFWSPLLEMFKTKKHFVIITQWITGISLMFVAFSLQLPSFFQYSIAFFAILAFSGATHDIATDGVYINALSTQDQAKYIGWQGAAYNIAKFLSMSGFAYLAGELSKTMGPATAWMWAMAACGTLMIVLGFYHLKMLPSGGTADHQVTSLKDGFNTLFEVIRTFFQKKFIIWHIVFIVLYRFAEGLALKIVPLFLKAPIADGGLGFDTSTVAAVYGAGSISFVAGSLLGGFFISKLGLKRSLIYLALAFNIPFVCYFLLSLFRPENITWVYASVLTEWFGYGFGFVGLILFMMQQIAPGKYKMAHYAFASGVMNLGIIPSGMYSGWMSDWLGYKVFFIWVLIATIPALLAAKFVPFIYPDKEE</sequence>
<dbReference type="Gene3D" id="1.20.1250.20">
    <property type="entry name" value="MFS general substrate transporter like domains"/>
    <property type="match status" value="2"/>
</dbReference>
<feature type="transmembrane region" description="Helical" evidence="6">
    <location>
        <begin position="139"/>
        <end position="162"/>
    </location>
</feature>
<feature type="transmembrane region" description="Helical" evidence="6">
    <location>
        <begin position="363"/>
        <end position="384"/>
    </location>
</feature>
<comment type="caution">
    <text evidence="8">The sequence shown here is derived from an EMBL/GenBank/DDBJ whole genome shotgun (WGS) entry which is preliminary data.</text>
</comment>
<organism evidence="8 9">
    <name type="scientific">Carboxylicivirga marina</name>
    <dbReference type="NCBI Taxonomy" id="2800988"/>
    <lineage>
        <taxon>Bacteria</taxon>
        <taxon>Pseudomonadati</taxon>
        <taxon>Bacteroidota</taxon>
        <taxon>Bacteroidia</taxon>
        <taxon>Marinilabiliales</taxon>
        <taxon>Marinilabiliaceae</taxon>
        <taxon>Carboxylicivirga</taxon>
    </lineage>
</organism>
<dbReference type="Pfam" id="PF07690">
    <property type="entry name" value="MFS_1"/>
    <property type="match status" value="1"/>
</dbReference>
<dbReference type="InterPro" id="IPR004752">
    <property type="entry name" value="AmpG_permease/AT-1"/>
</dbReference>
<dbReference type="PROSITE" id="PS50850">
    <property type="entry name" value="MFS"/>
    <property type="match status" value="1"/>
</dbReference>
<feature type="transmembrane region" description="Helical" evidence="6">
    <location>
        <begin position="302"/>
        <end position="322"/>
    </location>
</feature>
<evidence type="ECO:0000256" key="6">
    <source>
        <dbReference type="SAM" id="Phobius"/>
    </source>
</evidence>
<feature type="transmembrane region" description="Helical" evidence="6">
    <location>
        <begin position="76"/>
        <end position="95"/>
    </location>
</feature>
<keyword evidence="2" id="KW-0813">Transport</keyword>
<feature type="transmembrane region" description="Helical" evidence="6">
    <location>
        <begin position="47"/>
        <end position="64"/>
    </location>
</feature>
<dbReference type="PANTHER" id="PTHR12778:SF10">
    <property type="entry name" value="MAJOR FACILITATOR SUPERFAMILY DOMAIN-CONTAINING PROTEIN 3"/>
    <property type="match status" value="1"/>
</dbReference>
<dbReference type="Proteomes" id="UP000605676">
    <property type="component" value="Unassembled WGS sequence"/>
</dbReference>
<feature type="transmembrane region" description="Helical" evidence="6">
    <location>
        <begin position="396"/>
        <end position="418"/>
    </location>
</feature>
<reference evidence="8 9" key="1">
    <citation type="submission" date="2021-01" db="EMBL/GenBank/DDBJ databases">
        <title>Carboxyliciviraga sp.nov., isolated from coastal sediments.</title>
        <authorList>
            <person name="Lu D."/>
            <person name="Zhang T."/>
        </authorList>
    </citation>
    <scope>NUCLEOTIDE SEQUENCE [LARGE SCALE GENOMIC DNA]</scope>
    <source>
        <strain evidence="8 9">N1Y132</strain>
    </source>
</reference>
<dbReference type="InterPro" id="IPR020846">
    <property type="entry name" value="MFS_dom"/>
</dbReference>
<keyword evidence="9" id="KW-1185">Reference proteome</keyword>
<comment type="subcellular location">
    <subcellularLocation>
        <location evidence="1">Membrane</location>
        <topology evidence="1">Multi-pass membrane protein</topology>
    </subcellularLocation>
</comment>
<evidence type="ECO:0000256" key="3">
    <source>
        <dbReference type="ARBA" id="ARBA00022692"/>
    </source>
</evidence>
<dbReference type="SUPFAM" id="SSF103473">
    <property type="entry name" value="MFS general substrate transporter"/>
    <property type="match status" value="1"/>
</dbReference>
<evidence type="ECO:0000256" key="4">
    <source>
        <dbReference type="ARBA" id="ARBA00022989"/>
    </source>
</evidence>
<evidence type="ECO:0000259" key="7">
    <source>
        <dbReference type="PROSITE" id="PS50850"/>
    </source>
</evidence>
<dbReference type="InterPro" id="IPR036259">
    <property type="entry name" value="MFS_trans_sf"/>
</dbReference>
<evidence type="ECO:0000313" key="8">
    <source>
        <dbReference type="EMBL" id="MBK3519836.1"/>
    </source>
</evidence>
<dbReference type="PANTHER" id="PTHR12778">
    <property type="entry name" value="SOLUTE CARRIER FAMILY 33 ACETYL-COA TRANSPORTER -RELATED"/>
    <property type="match status" value="1"/>
</dbReference>
<feature type="domain" description="Major facilitator superfamily (MFS) profile" evidence="7">
    <location>
        <begin position="233"/>
        <end position="423"/>
    </location>
</feature>
<dbReference type="EMBL" id="JAENRR010000096">
    <property type="protein sequence ID" value="MBK3519836.1"/>
    <property type="molecule type" value="Genomic_DNA"/>
</dbReference>
<feature type="transmembrane region" description="Helical" evidence="6">
    <location>
        <begin position="271"/>
        <end position="293"/>
    </location>
</feature>
<name>A0ABS1HQI1_9BACT</name>
<feature type="transmembrane region" description="Helical" evidence="6">
    <location>
        <begin position="229"/>
        <end position="251"/>
    </location>
</feature>
<accession>A0ABS1HQI1</accession>
<keyword evidence="3 6" id="KW-0812">Transmembrane</keyword>
<feature type="transmembrane region" description="Helical" evidence="6">
    <location>
        <begin position="101"/>
        <end position="118"/>
    </location>
</feature>
<evidence type="ECO:0000256" key="1">
    <source>
        <dbReference type="ARBA" id="ARBA00004141"/>
    </source>
</evidence>